<gene>
    <name evidence="1" type="ORF">AD945_10825</name>
</gene>
<dbReference type="AlphaFoldDB" id="A0A149TGZ4"/>
<organism evidence="1 2">
    <name type="scientific">Gluconobacter albidus</name>
    <dbReference type="NCBI Taxonomy" id="318683"/>
    <lineage>
        <taxon>Bacteria</taxon>
        <taxon>Pseudomonadati</taxon>
        <taxon>Pseudomonadota</taxon>
        <taxon>Alphaproteobacteria</taxon>
        <taxon>Acetobacterales</taxon>
        <taxon>Acetobacteraceae</taxon>
        <taxon>Gluconobacter</taxon>
    </lineage>
</organism>
<dbReference type="RefSeq" id="WP_156474544.1">
    <property type="nucleotide sequence ID" value="NZ_LHZR01000110.1"/>
</dbReference>
<sequence>MNVVKAAPRLERAGKTPSQKAILWLLREYGRVRHERGSREFRWRMTEGIVTVLPEPGPWEFLLACGATVLDTDGFAILTETGRALCSGYQVEPPTVKVGRLPDQVIWLT</sequence>
<reference evidence="1 2" key="1">
    <citation type="submission" date="2015-06" db="EMBL/GenBank/DDBJ databases">
        <title>Improved classification and identification of acetic acid bacteria using matrix-assisted laser desorption/ionization time-of-flight mass spectrometry; Gluconobacter nephelii and Gluconobacter uchimurae are later heterotypic synonyms of Gluconobacter japonicus and Gluconobacter oxydans, respectively.</title>
        <authorList>
            <person name="Li L."/>
            <person name="Cleenwerck I."/>
            <person name="De Vuyst L."/>
            <person name="Vandamme P."/>
        </authorList>
    </citation>
    <scope>NUCLEOTIDE SEQUENCE [LARGE SCALE GENOMIC DNA]</scope>
    <source>
        <strain evidence="1 2">LMG 1768</strain>
    </source>
</reference>
<comment type="caution">
    <text evidence="1">The sequence shown here is derived from an EMBL/GenBank/DDBJ whole genome shotgun (WGS) entry which is preliminary data.</text>
</comment>
<dbReference type="EMBL" id="LHZR01000110">
    <property type="protein sequence ID" value="KXV47095.1"/>
    <property type="molecule type" value="Genomic_DNA"/>
</dbReference>
<dbReference type="Proteomes" id="UP000075636">
    <property type="component" value="Unassembled WGS sequence"/>
</dbReference>
<evidence type="ECO:0000313" key="1">
    <source>
        <dbReference type="EMBL" id="KXV47095.1"/>
    </source>
</evidence>
<name>A0A149TGZ4_9PROT</name>
<evidence type="ECO:0000313" key="2">
    <source>
        <dbReference type="Proteomes" id="UP000075636"/>
    </source>
</evidence>
<proteinExistence type="predicted"/>
<feature type="non-terminal residue" evidence="1">
    <location>
        <position position="109"/>
    </location>
</feature>
<protein>
    <submittedName>
        <fullName evidence="1">Uncharacterized protein</fullName>
    </submittedName>
</protein>
<accession>A0A149TGZ4</accession>